<dbReference type="EMBL" id="GBRH01178285">
    <property type="protein sequence ID" value="JAE19611.1"/>
    <property type="molecule type" value="Transcribed_RNA"/>
</dbReference>
<protein>
    <submittedName>
        <fullName evidence="1">Uncharacterized protein</fullName>
    </submittedName>
</protein>
<accession>A0A0A9GAR8</accession>
<dbReference type="AlphaFoldDB" id="A0A0A9GAR8"/>
<name>A0A0A9GAR8_ARUDO</name>
<evidence type="ECO:0000313" key="1">
    <source>
        <dbReference type="EMBL" id="JAE19611.1"/>
    </source>
</evidence>
<organism evidence="1">
    <name type="scientific">Arundo donax</name>
    <name type="common">Giant reed</name>
    <name type="synonym">Donax arundinaceus</name>
    <dbReference type="NCBI Taxonomy" id="35708"/>
    <lineage>
        <taxon>Eukaryota</taxon>
        <taxon>Viridiplantae</taxon>
        <taxon>Streptophyta</taxon>
        <taxon>Embryophyta</taxon>
        <taxon>Tracheophyta</taxon>
        <taxon>Spermatophyta</taxon>
        <taxon>Magnoliopsida</taxon>
        <taxon>Liliopsida</taxon>
        <taxon>Poales</taxon>
        <taxon>Poaceae</taxon>
        <taxon>PACMAD clade</taxon>
        <taxon>Arundinoideae</taxon>
        <taxon>Arundineae</taxon>
        <taxon>Arundo</taxon>
    </lineage>
</organism>
<sequence length="47" mass="5687">MNSSIWWWCSNSSVTRMMEIMQPMDIGVQFFDLLNYSFFTMIPYCFS</sequence>
<reference evidence="1" key="2">
    <citation type="journal article" date="2015" name="Data Brief">
        <title>Shoot transcriptome of the giant reed, Arundo donax.</title>
        <authorList>
            <person name="Barrero R.A."/>
            <person name="Guerrero F.D."/>
            <person name="Moolhuijzen P."/>
            <person name="Goolsby J.A."/>
            <person name="Tidwell J."/>
            <person name="Bellgard S.E."/>
            <person name="Bellgard M.I."/>
        </authorList>
    </citation>
    <scope>NUCLEOTIDE SEQUENCE</scope>
    <source>
        <tissue evidence="1">Shoot tissue taken approximately 20 cm above the soil surface</tissue>
    </source>
</reference>
<reference evidence="1" key="1">
    <citation type="submission" date="2014-09" db="EMBL/GenBank/DDBJ databases">
        <authorList>
            <person name="Magalhaes I.L.F."/>
            <person name="Oliveira U."/>
            <person name="Santos F.R."/>
            <person name="Vidigal T.H.D.A."/>
            <person name="Brescovit A.D."/>
            <person name="Santos A.J."/>
        </authorList>
    </citation>
    <scope>NUCLEOTIDE SEQUENCE</scope>
    <source>
        <tissue evidence="1">Shoot tissue taken approximately 20 cm above the soil surface</tissue>
    </source>
</reference>
<proteinExistence type="predicted"/>